<dbReference type="GO" id="GO:0006145">
    <property type="term" value="P:purine nucleobase catabolic process"/>
    <property type="evidence" value="ECO:0007669"/>
    <property type="project" value="TreeGrafter"/>
</dbReference>
<feature type="domain" description="Amidohydrolase-related" evidence="10">
    <location>
        <begin position="50"/>
        <end position="438"/>
    </location>
</feature>
<dbReference type="SUPFAM" id="SSF51338">
    <property type="entry name" value="Composite domain of metallo-dependent hydrolases"/>
    <property type="match status" value="1"/>
</dbReference>
<evidence type="ECO:0000256" key="6">
    <source>
        <dbReference type="ARBA" id="ARBA00012863"/>
    </source>
</evidence>
<evidence type="ECO:0000313" key="11">
    <source>
        <dbReference type="EMBL" id="KAB2331524.1"/>
    </source>
</evidence>
<dbReference type="NCBIfam" id="TIGR00857">
    <property type="entry name" value="pyrC_multi"/>
    <property type="match status" value="1"/>
</dbReference>
<evidence type="ECO:0000259" key="10">
    <source>
        <dbReference type="Pfam" id="PF01979"/>
    </source>
</evidence>
<reference evidence="11 12" key="1">
    <citation type="journal article" date="2016" name="Antonie Van Leeuwenhoek">
        <title>Bacillus depressus sp. nov., isolated from soil of a sunflower field.</title>
        <authorList>
            <person name="Wei X."/>
            <person name="Xin D."/>
            <person name="Xin Y."/>
            <person name="Zhang H."/>
            <person name="Wang T."/>
            <person name="Zhang J."/>
        </authorList>
    </citation>
    <scope>NUCLEOTIDE SEQUENCE [LARGE SCALE GENOMIC DNA]</scope>
    <source>
        <strain evidence="11 12">BZ1</strain>
    </source>
</reference>
<sequence length="487" mass="53613">MDLIIKNANIPQGDRQVLTNILVKDGKIAGFLNDISLVNAAKVIDVGGKLVVPGCIDPHTHFMDPGFTHRETFATGSRSAAAGGLTTIIDMPCCSKPSVRDRESFHKKIGPIRDQAFIDYCFWGGMTGEDAREGWVDNIYPQIEEGVVAFKVYMTPSVPTFPKVSDAEMLEIFTHVAKTGLPIGVHAENYDICTFYSQKLEKEGRLDGPAWAEARSVLAEKVAIQLIISFAEATDARVHVVHMTSKEGVELVKAAKKRGVKVTAETCPHYLVLNAQDSMSERGSFAKIAPPLRGKEDNESHWQALADGTIDFVGTDHAPYEIATEKEFPGSTIWNTFPGIPGVETMVPILVSEGLNKGRLSLSRFVEVTSRNAAIHYGIYPKKGSMEIGSDADFTIIDLDREYVIDEQKTESMAKYNPLHGMKLKGKPVQTVIRGTLVFDEDNGGIVGQAGYGEYVPRQSIQRLERTLKYEKYEAVKVESKEAVSQN</sequence>
<evidence type="ECO:0000256" key="8">
    <source>
        <dbReference type="ARBA" id="ARBA00022801"/>
    </source>
</evidence>
<dbReference type="GO" id="GO:0000256">
    <property type="term" value="P:allantoin catabolic process"/>
    <property type="evidence" value="ECO:0007669"/>
    <property type="project" value="InterPro"/>
</dbReference>
<dbReference type="RefSeq" id="WP_151536223.1">
    <property type="nucleotide sequence ID" value="NZ_WBOS01000011.1"/>
</dbReference>
<evidence type="ECO:0000256" key="3">
    <source>
        <dbReference type="ARBA" id="ARBA00008829"/>
    </source>
</evidence>
<dbReference type="OrthoDB" id="9765462at2"/>
<organism evidence="11 12">
    <name type="scientific">Cytobacillus depressus</name>
    <dbReference type="NCBI Taxonomy" id="1602942"/>
    <lineage>
        <taxon>Bacteria</taxon>
        <taxon>Bacillati</taxon>
        <taxon>Bacillota</taxon>
        <taxon>Bacilli</taxon>
        <taxon>Bacillales</taxon>
        <taxon>Bacillaceae</taxon>
        <taxon>Cytobacillus</taxon>
    </lineage>
</organism>
<evidence type="ECO:0000256" key="4">
    <source>
        <dbReference type="ARBA" id="ARBA00010368"/>
    </source>
</evidence>
<evidence type="ECO:0000256" key="1">
    <source>
        <dbReference type="ARBA" id="ARBA00001947"/>
    </source>
</evidence>
<dbReference type="NCBIfam" id="TIGR03178">
    <property type="entry name" value="allantoinase"/>
    <property type="match status" value="1"/>
</dbReference>
<comment type="caution">
    <text evidence="11">The sequence shown here is derived from an EMBL/GenBank/DDBJ whole genome shotgun (WGS) entry which is preliminary data.</text>
</comment>
<dbReference type="Proteomes" id="UP000481030">
    <property type="component" value="Unassembled WGS sequence"/>
</dbReference>
<comment type="cofactor">
    <cofactor evidence="1">
        <name>Zn(2+)</name>
        <dbReference type="ChEBI" id="CHEBI:29105"/>
    </cofactor>
</comment>
<dbReference type="Gene3D" id="2.30.40.10">
    <property type="entry name" value="Urease, subunit C, domain 1"/>
    <property type="match status" value="1"/>
</dbReference>
<keyword evidence="9" id="KW-0862">Zinc</keyword>
<dbReference type="GO" id="GO:0050897">
    <property type="term" value="F:cobalt ion binding"/>
    <property type="evidence" value="ECO:0007669"/>
    <property type="project" value="InterPro"/>
</dbReference>
<dbReference type="PANTHER" id="PTHR43668">
    <property type="entry name" value="ALLANTOINASE"/>
    <property type="match status" value="1"/>
</dbReference>
<keyword evidence="8 11" id="KW-0378">Hydrolase</keyword>
<dbReference type="SUPFAM" id="SSF51556">
    <property type="entry name" value="Metallo-dependent hydrolases"/>
    <property type="match status" value="1"/>
</dbReference>
<dbReference type="InterPro" id="IPR011059">
    <property type="entry name" value="Metal-dep_hydrolase_composite"/>
</dbReference>
<evidence type="ECO:0000256" key="5">
    <source>
        <dbReference type="ARBA" id="ARBA00011881"/>
    </source>
</evidence>
<protein>
    <recommendedName>
        <fullName evidence="6">allantoinase</fullName>
        <ecNumber evidence="6">3.5.2.5</ecNumber>
    </recommendedName>
</protein>
<comment type="similarity">
    <text evidence="3">Belongs to the metallo-dependent hydrolases superfamily. Hydantoinase/dihydropyrimidinase family.</text>
</comment>
<dbReference type="InterPro" id="IPR017593">
    <property type="entry name" value="Allantoinase"/>
</dbReference>
<evidence type="ECO:0000256" key="2">
    <source>
        <dbReference type="ARBA" id="ARBA00004968"/>
    </source>
</evidence>
<dbReference type="AlphaFoldDB" id="A0A6L3V763"/>
<proteinExistence type="inferred from homology"/>
<accession>A0A6L3V763</accession>
<dbReference type="PANTHER" id="PTHR43668:SF2">
    <property type="entry name" value="ALLANTOINASE"/>
    <property type="match status" value="1"/>
</dbReference>
<comment type="pathway">
    <text evidence="2">Nitrogen metabolism; (S)-allantoin degradation; allantoate from (S)-allantoin: step 1/1.</text>
</comment>
<dbReference type="InterPro" id="IPR006680">
    <property type="entry name" value="Amidohydro-rel"/>
</dbReference>
<gene>
    <name evidence="11" type="primary">allB</name>
    <name evidence="11" type="ORF">F7731_18200</name>
</gene>
<name>A0A6L3V763_9BACI</name>
<comment type="similarity">
    <text evidence="4">Belongs to the metallo-dependent hydrolases superfamily. Allantoinase family.</text>
</comment>
<evidence type="ECO:0000256" key="7">
    <source>
        <dbReference type="ARBA" id="ARBA00022723"/>
    </source>
</evidence>
<dbReference type="EMBL" id="WBOS01000011">
    <property type="protein sequence ID" value="KAB2331524.1"/>
    <property type="molecule type" value="Genomic_DNA"/>
</dbReference>
<dbReference type="Pfam" id="PF01979">
    <property type="entry name" value="Amidohydro_1"/>
    <property type="match status" value="1"/>
</dbReference>
<dbReference type="GO" id="GO:0004038">
    <property type="term" value="F:allantoinase activity"/>
    <property type="evidence" value="ECO:0007669"/>
    <property type="project" value="UniProtKB-EC"/>
</dbReference>
<dbReference type="FunFam" id="3.20.20.140:FF:000174">
    <property type="entry name" value="Dihydropyrimidinase-related protein 2"/>
    <property type="match status" value="1"/>
</dbReference>
<dbReference type="GO" id="GO:0008270">
    <property type="term" value="F:zinc ion binding"/>
    <property type="evidence" value="ECO:0007669"/>
    <property type="project" value="InterPro"/>
</dbReference>
<dbReference type="InterPro" id="IPR032466">
    <property type="entry name" value="Metal_Hydrolase"/>
</dbReference>
<dbReference type="InterPro" id="IPR050138">
    <property type="entry name" value="DHOase/Allantoinase_Hydrolase"/>
</dbReference>
<evidence type="ECO:0000256" key="9">
    <source>
        <dbReference type="ARBA" id="ARBA00022833"/>
    </source>
</evidence>
<dbReference type="GO" id="GO:0005737">
    <property type="term" value="C:cytoplasm"/>
    <property type="evidence" value="ECO:0007669"/>
    <property type="project" value="TreeGrafter"/>
</dbReference>
<keyword evidence="12" id="KW-1185">Reference proteome</keyword>
<dbReference type="Gene3D" id="3.20.20.140">
    <property type="entry name" value="Metal-dependent hydrolases"/>
    <property type="match status" value="1"/>
</dbReference>
<evidence type="ECO:0000313" key="12">
    <source>
        <dbReference type="Proteomes" id="UP000481030"/>
    </source>
</evidence>
<comment type="subunit">
    <text evidence="5">Homotetramer.</text>
</comment>
<dbReference type="EC" id="3.5.2.5" evidence="6"/>
<keyword evidence="7" id="KW-0479">Metal-binding</keyword>